<dbReference type="RefSeq" id="WP_076877286.1">
    <property type="nucleotide sequence ID" value="NZ_MLCN01000008.1"/>
</dbReference>
<keyword evidence="1 4" id="KW-0560">Oxidoreductase</keyword>
<evidence type="ECO:0000256" key="2">
    <source>
        <dbReference type="ARBA" id="ARBA00047806"/>
    </source>
</evidence>
<dbReference type="InterPro" id="IPR002569">
    <property type="entry name" value="Met_Sox_Rdtase_MsrA_dom"/>
</dbReference>
<dbReference type="OrthoDB" id="4174719at2"/>
<dbReference type="EMBL" id="MLCN01000008">
    <property type="protein sequence ID" value="ONG41528.1"/>
    <property type="molecule type" value="Genomic_DNA"/>
</dbReference>
<dbReference type="GO" id="GO:0008113">
    <property type="term" value="F:peptide-methionine (S)-S-oxide reductase activity"/>
    <property type="evidence" value="ECO:0007669"/>
    <property type="project" value="UniProtKB-UniRule"/>
</dbReference>
<evidence type="ECO:0000313" key="6">
    <source>
        <dbReference type="EMBL" id="ONG41528.1"/>
    </source>
</evidence>
<name>A0A1S8CW37_9GAMM</name>
<evidence type="ECO:0000313" key="7">
    <source>
        <dbReference type="Proteomes" id="UP000192132"/>
    </source>
</evidence>
<reference evidence="6 7" key="1">
    <citation type="submission" date="2016-10" db="EMBL/GenBank/DDBJ databases">
        <title>Draft Genome sequence of Alkanindiges sp. strain H1.</title>
        <authorList>
            <person name="Subhash Y."/>
            <person name="Lee S."/>
        </authorList>
    </citation>
    <scope>NUCLEOTIDE SEQUENCE [LARGE SCALE GENOMIC DNA]</scope>
    <source>
        <strain evidence="6 7">H1</strain>
    </source>
</reference>
<dbReference type="AlphaFoldDB" id="A0A1S8CW37"/>
<comment type="catalytic activity">
    <reaction evidence="2 4">
        <text>L-methionyl-[protein] + [thioredoxin]-disulfide + H2O = L-methionyl-(S)-S-oxide-[protein] + [thioredoxin]-dithiol</text>
        <dbReference type="Rhea" id="RHEA:14217"/>
        <dbReference type="Rhea" id="RHEA-COMP:10698"/>
        <dbReference type="Rhea" id="RHEA-COMP:10700"/>
        <dbReference type="Rhea" id="RHEA-COMP:12313"/>
        <dbReference type="Rhea" id="RHEA-COMP:12315"/>
        <dbReference type="ChEBI" id="CHEBI:15377"/>
        <dbReference type="ChEBI" id="CHEBI:16044"/>
        <dbReference type="ChEBI" id="CHEBI:29950"/>
        <dbReference type="ChEBI" id="CHEBI:44120"/>
        <dbReference type="ChEBI" id="CHEBI:50058"/>
        <dbReference type="EC" id="1.8.4.11"/>
    </reaction>
</comment>
<evidence type="ECO:0000259" key="5">
    <source>
        <dbReference type="Pfam" id="PF01625"/>
    </source>
</evidence>
<protein>
    <recommendedName>
        <fullName evidence="4">Peptide methionine sulfoxide reductase MsrA</fullName>
        <shortName evidence="4">Protein-methionine-S-oxide reductase</shortName>
        <ecNumber evidence="4">1.8.4.11</ecNumber>
    </recommendedName>
    <alternativeName>
        <fullName evidence="4">Peptide-methionine (S)-S-oxide reductase</fullName>
        <shortName evidence="4">Peptide Met(O) reductase</shortName>
    </alternativeName>
</protein>
<organism evidence="6 7">
    <name type="scientific">Alkanindiges hydrocarboniclasticus</name>
    <dbReference type="NCBI Taxonomy" id="1907941"/>
    <lineage>
        <taxon>Bacteria</taxon>
        <taxon>Pseudomonadati</taxon>
        <taxon>Pseudomonadota</taxon>
        <taxon>Gammaproteobacteria</taxon>
        <taxon>Moraxellales</taxon>
        <taxon>Moraxellaceae</taxon>
        <taxon>Alkanindiges</taxon>
    </lineage>
</organism>
<evidence type="ECO:0000256" key="3">
    <source>
        <dbReference type="ARBA" id="ARBA00048782"/>
    </source>
</evidence>
<sequence>MAQQRAIFGGGCFWCTEAVFRQVKGVSQVISGYAGGARPNPNYEQVCSGATGHAEVIAVDFDDTTISFDTLLDIFFATHDPTTLNRQGNDIGSQYRSVIYYQNEQQQQIAQAKIEQLKQQGINAVTELSAAVPFYEAESYHQDFYTKNPTQGYCNFSIPPKLSKLKQYFADQLV</sequence>
<feature type="active site" evidence="4">
    <location>
        <position position="12"/>
    </location>
</feature>
<dbReference type="Gene3D" id="3.30.1060.10">
    <property type="entry name" value="Peptide methionine sulphoxide reductase MsrA"/>
    <property type="match status" value="1"/>
</dbReference>
<dbReference type="GO" id="GO:0033744">
    <property type="term" value="F:L-methionine:thioredoxin-disulfide S-oxidoreductase activity"/>
    <property type="evidence" value="ECO:0007669"/>
    <property type="project" value="RHEA"/>
</dbReference>
<comment type="caution">
    <text evidence="6">The sequence shown here is derived from an EMBL/GenBank/DDBJ whole genome shotgun (WGS) entry which is preliminary data.</text>
</comment>
<feature type="domain" description="Peptide methionine sulphoxide reductase MsrA" evidence="5">
    <location>
        <begin position="6"/>
        <end position="155"/>
    </location>
</feature>
<proteinExistence type="inferred from homology"/>
<dbReference type="SUPFAM" id="SSF55068">
    <property type="entry name" value="Peptide methionine sulfoxide reductase"/>
    <property type="match status" value="1"/>
</dbReference>
<dbReference type="STRING" id="1907941.BKE30_03555"/>
<keyword evidence="7" id="KW-1185">Reference proteome</keyword>
<accession>A0A1S8CW37</accession>
<dbReference type="PANTHER" id="PTHR43774:SF1">
    <property type="entry name" value="PEPTIDE METHIONINE SULFOXIDE REDUCTASE MSRA 2"/>
    <property type="match status" value="1"/>
</dbReference>
<comment type="catalytic activity">
    <reaction evidence="3 4">
        <text>[thioredoxin]-disulfide + L-methionine + H2O = L-methionine (S)-S-oxide + [thioredoxin]-dithiol</text>
        <dbReference type="Rhea" id="RHEA:19993"/>
        <dbReference type="Rhea" id="RHEA-COMP:10698"/>
        <dbReference type="Rhea" id="RHEA-COMP:10700"/>
        <dbReference type="ChEBI" id="CHEBI:15377"/>
        <dbReference type="ChEBI" id="CHEBI:29950"/>
        <dbReference type="ChEBI" id="CHEBI:50058"/>
        <dbReference type="ChEBI" id="CHEBI:57844"/>
        <dbReference type="ChEBI" id="CHEBI:58772"/>
        <dbReference type="EC" id="1.8.4.11"/>
    </reaction>
</comment>
<dbReference type="Proteomes" id="UP000192132">
    <property type="component" value="Unassembled WGS sequence"/>
</dbReference>
<comment type="function">
    <text evidence="4">Has an important function as a repair enzyme for proteins that have been inactivated by oxidation. Catalyzes the reversible oxidation-reduction of methionine sulfoxide in proteins to methionine.</text>
</comment>
<evidence type="ECO:0000256" key="4">
    <source>
        <dbReference type="HAMAP-Rule" id="MF_01401"/>
    </source>
</evidence>
<dbReference type="InterPro" id="IPR036509">
    <property type="entry name" value="Met_Sox_Rdtase_MsrA_sf"/>
</dbReference>
<dbReference type="PANTHER" id="PTHR43774">
    <property type="entry name" value="PEPTIDE METHIONINE SULFOXIDE REDUCTASE"/>
    <property type="match status" value="1"/>
</dbReference>
<dbReference type="HAMAP" id="MF_01401">
    <property type="entry name" value="MsrA"/>
    <property type="match status" value="1"/>
</dbReference>
<dbReference type="Pfam" id="PF01625">
    <property type="entry name" value="PMSR"/>
    <property type="match status" value="1"/>
</dbReference>
<gene>
    <name evidence="4" type="primary">msrA</name>
    <name evidence="6" type="ORF">BKE30_03555</name>
</gene>
<comment type="similarity">
    <text evidence="4">Belongs to the MsrA Met sulfoxide reductase family.</text>
</comment>
<dbReference type="EC" id="1.8.4.11" evidence="4"/>
<evidence type="ECO:0000256" key="1">
    <source>
        <dbReference type="ARBA" id="ARBA00023002"/>
    </source>
</evidence>
<dbReference type="NCBIfam" id="TIGR00401">
    <property type="entry name" value="msrA"/>
    <property type="match status" value="1"/>
</dbReference>